<dbReference type="EMBL" id="JAKUCV010007504">
    <property type="protein sequence ID" value="KAJ4823180.1"/>
    <property type="molecule type" value="Genomic_DNA"/>
</dbReference>
<accession>A0A9Q0F191</accession>
<organism evidence="12 13">
    <name type="scientific">Turnera subulata</name>
    <dbReference type="NCBI Taxonomy" id="218843"/>
    <lineage>
        <taxon>Eukaryota</taxon>
        <taxon>Viridiplantae</taxon>
        <taxon>Streptophyta</taxon>
        <taxon>Embryophyta</taxon>
        <taxon>Tracheophyta</taxon>
        <taxon>Spermatophyta</taxon>
        <taxon>Magnoliopsida</taxon>
        <taxon>eudicotyledons</taxon>
        <taxon>Gunneridae</taxon>
        <taxon>Pentapetalae</taxon>
        <taxon>rosids</taxon>
        <taxon>fabids</taxon>
        <taxon>Malpighiales</taxon>
        <taxon>Passifloraceae</taxon>
        <taxon>Turnera</taxon>
    </lineage>
</organism>
<keyword evidence="7 9" id="KW-0539">Nucleus</keyword>
<dbReference type="PROSITE" id="PS51017">
    <property type="entry name" value="CCT"/>
    <property type="match status" value="1"/>
</dbReference>
<dbReference type="InterPro" id="IPR000315">
    <property type="entry name" value="Znf_B-box"/>
</dbReference>
<feature type="domain" description="CCT" evidence="11">
    <location>
        <begin position="428"/>
        <end position="470"/>
    </location>
</feature>
<evidence type="ECO:0000313" key="12">
    <source>
        <dbReference type="EMBL" id="KAJ4823180.1"/>
    </source>
</evidence>
<evidence type="ECO:0000313" key="13">
    <source>
        <dbReference type="Proteomes" id="UP001141552"/>
    </source>
</evidence>
<dbReference type="AlphaFoldDB" id="A0A9Q0F191"/>
<evidence type="ECO:0000256" key="9">
    <source>
        <dbReference type="PROSITE-ProRule" id="PRU00357"/>
    </source>
</evidence>
<dbReference type="PANTHER" id="PTHR31717:SF65">
    <property type="entry name" value="ZINC FINGER PROTEIN CONSTANS-LIKE 14-LIKE"/>
    <property type="match status" value="1"/>
</dbReference>
<dbReference type="OrthoDB" id="153872at2759"/>
<keyword evidence="4" id="KW-0677">Repeat</keyword>
<evidence type="ECO:0000256" key="3">
    <source>
        <dbReference type="ARBA" id="ARBA00022723"/>
    </source>
</evidence>
<keyword evidence="6" id="KW-0862">Zinc</keyword>
<dbReference type="PROSITE" id="PS50119">
    <property type="entry name" value="ZF_BBOX"/>
    <property type="match status" value="2"/>
</dbReference>
<dbReference type="PROSITE" id="PS51257">
    <property type="entry name" value="PROKAR_LIPOPROTEIN"/>
    <property type="match status" value="1"/>
</dbReference>
<reference evidence="12" key="1">
    <citation type="submission" date="2022-02" db="EMBL/GenBank/DDBJ databases">
        <authorList>
            <person name="Henning P.M."/>
            <person name="McCubbin A.G."/>
            <person name="Shore J.S."/>
        </authorList>
    </citation>
    <scope>NUCLEOTIDE SEQUENCE</scope>
    <source>
        <strain evidence="12">F60SS</strain>
        <tissue evidence="12">Leaves</tissue>
    </source>
</reference>
<dbReference type="CDD" id="cd19821">
    <property type="entry name" value="Bbox1_BBX-like"/>
    <property type="match status" value="1"/>
</dbReference>
<dbReference type="InterPro" id="IPR049808">
    <property type="entry name" value="CONSTANS-like_Bbox1"/>
</dbReference>
<comment type="caution">
    <text evidence="12">The sequence shown here is derived from an EMBL/GenBank/DDBJ whole genome shotgun (WGS) entry which is preliminary data.</text>
</comment>
<evidence type="ECO:0000256" key="1">
    <source>
        <dbReference type="ARBA" id="ARBA00004123"/>
    </source>
</evidence>
<keyword evidence="3" id="KW-0479">Metal-binding</keyword>
<evidence type="ECO:0000256" key="7">
    <source>
        <dbReference type="ARBA" id="ARBA00023242"/>
    </source>
</evidence>
<name>A0A9Q0F191_9ROSI</name>
<evidence type="ECO:0000256" key="2">
    <source>
        <dbReference type="ARBA" id="ARBA00010024"/>
    </source>
</evidence>
<evidence type="ECO:0000256" key="5">
    <source>
        <dbReference type="ARBA" id="ARBA00022771"/>
    </source>
</evidence>
<dbReference type="SMART" id="SM00336">
    <property type="entry name" value="BBOX"/>
    <property type="match status" value="2"/>
</dbReference>
<evidence type="ECO:0000259" key="11">
    <source>
        <dbReference type="PROSITE" id="PS51017"/>
    </source>
</evidence>
<proteinExistence type="inferred from homology"/>
<protein>
    <submittedName>
        <fullName evidence="12">Uncharacterized protein</fullName>
    </submittedName>
</protein>
<evidence type="ECO:0000259" key="10">
    <source>
        <dbReference type="PROSITE" id="PS50119"/>
    </source>
</evidence>
<sequence length="474" mass="52223">MVMERCCSDSKSGGNCNTGFLFQACEFCNAKAAVLYCRADSARLCLLCDHQVHAANPLSLKHTRSRICDNCRAEPGSVQCLTDNLFLCLDCDRDAHDDNNNNNNNTNINNNNCSASSLHDRARVDGFVDCPPATQLASLLGFDLNAKCLADSDSGSGLYGGGEEGGNNYQDIAVPSDGSSPVFSSSGRCRKEVYEQLVEMGKREMVGVSGNGADLGPETPPNRYAGQGNLDNLKLEDVDDDELNDLLHQPMPFTSLLGMPNHGGVRENAGAADGDPVWGCSTTYQGAQMWDFQMGRSRDCADHGTLEEGYDVTDGFMIGDYGNFNEEDAYTLRKVLDDTYMTSCSTTCEDTLSRNSCSNQQWLCCTPTTEEISNDTPLMGSLSETRLVEPETCNGNRHDPVMEQILAWSECPTGMSKKADMELFAKNRGNAMLRYKEKKKTRRYDKRIRYESRKARADTRKRVKGRFVKAGENC</sequence>
<comment type="similarity">
    <text evidence="2">Belongs to the CONSTANS family.</text>
</comment>
<evidence type="ECO:0000256" key="8">
    <source>
        <dbReference type="PROSITE-ProRule" id="PRU00024"/>
    </source>
</evidence>
<feature type="domain" description="B box-type" evidence="10">
    <location>
        <begin position="25"/>
        <end position="67"/>
    </location>
</feature>
<keyword evidence="5 8" id="KW-0863">Zinc-finger</keyword>
<dbReference type="InterPro" id="IPR010402">
    <property type="entry name" value="CCT_domain"/>
</dbReference>
<comment type="subcellular location">
    <subcellularLocation>
        <location evidence="1 9">Nucleus</location>
    </subcellularLocation>
</comment>
<dbReference type="GO" id="GO:0006355">
    <property type="term" value="P:regulation of DNA-templated transcription"/>
    <property type="evidence" value="ECO:0007669"/>
    <property type="project" value="UniProtKB-ARBA"/>
</dbReference>
<dbReference type="Proteomes" id="UP001141552">
    <property type="component" value="Unassembled WGS sequence"/>
</dbReference>
<gene>
    <name evidence="12" type="ORF">Tsubulata_015120</name>
</gene>
<keyword evidence="13" id="KW-1185">Reference proteome</keyword>
<evidence type="ECO:0000256" key="6">
    <source>
        <dbReference type="ARBA" id="ARBA00022833"/>
    </source>
</evidence>
<evidence type="ECO:0000256" key="4">
    <source>
        <dbReference type="ARBA" id="ARBA00022737"/>
    </source>
</evidence>
<reference evidence="12" key="2">
    <citation type="journal article" date="2023" name="Plants (Basel)">
        <title>Annotation of the Turnera subulata (Passifloraceae) Draft Genome Reveals the S-Locus Evolved after the Divergence of Turneroideae from Passifloroideae in a Stepwise Manner.</title>
        <authorList>
            <person name="Henning P.M."/>
            <person name="Roalson E.H."/>
            <person name="Mir W."/>
            <person name="McCubbin A.G."/>
            <person name="Shore J.S."/>
        </authorList>
    </citation>
    <scope>NUCLEOTIDE SEQUENCE</scope>
    <source>
        <strain evidence="12">F60SS</strain>
    </source>
</reference>
<dbReference type="Pfam" id="PF06203">
    <property type="entry name" value="CCT"/>
    <property type="match status" value="1"/>
</dbReference>
<dbReference type="GO" id="GO:0008270">
    <property type="term" value="F:zinc ion binding"/>
    <property type="evidence" value="ECO:0007669"/>
    <property type="project" value="UniProtKB-KW"/>
</dbReference>
<dbReference type="GO" id="GO:0005634">
    <property type="term" value="C:nucleus"/>
    <property type="evidence" value="ECO:0007669"/>
    <property type="project" value="UniProtKB-SubCell"/>
</dbReference>
<feature type="domain" description="B box-type" evidence="10">
    <location>
        <begin position="63"/>
        <end position="108"/>
    </location>
</feature>
<dbReference type="PANTHER" id="PTHR31717">
    <property type="entry name" value="ZINC FINGER PROTEIN CONSTANS-LIKE 10"/>
    <property type="match status" value="1"/>
</dbReference>